<feature type="non-terminal residue" evidence="1">
    <location>
        <position position="1"/>
    </location>
</feature>
<dbReference type="EMBL" id="NPDT01000037">
    <property type="protein sequence ID" value="PJZ64024.1"/>
    <property type="molecule type" value="Genomic_DNA"/>
</dbReference>
<name>A0A2M9Z6L4_9LEPT</name>
<accession>A0A2M9Z6L4</accession>
<comment type="caution">
    <text evidence="1">The sequence shown here is derived from an EMBL/GenBank/DDBJ whole genome shotgun (WGS) entry which is preliminary data.</text>
</comment>
<dbReference type="AlphaFoldDB" id="A0A2M9Z6L4"/>
<sequence length="221" mass="25122">IWAIFYKGKYYNLTEFWKTGTGTGASVINYDPDPNKPIPMIKGVDSKIWAGDYFDIVYISVKDYVARQDDFSSTPLVTVSEYKMNTAWDLTTLGDHLYYPDTQSIFLGEVGFGEKILLKLKLDNTRLLNPNFGLPYASGAYQYYQDFAYNYIQSNDKYVSAEAADFEISLGFGGKRSDWIHIVKDLSPTDPKKIKDCGSTENFSTQIYTRCIQLPTDSDIV</sequence>
<evidence type="ECO:0000313" key="2">
    <source>
        <dbReference type="Proteomes" id="UP000231912"/>
    </source>
</evidence>
<reference evidence="1 2" key="1">
    <citation type="submission" date="2017-07" db="EMBL/GenBank/DDBJ databases">
        <title>Leptospira spp. isolated from tropical soils.</title>
        <authorList>
            <person name="Thibeaux R."/>
            <person name="Iraola G."/>
            <person name="Ferres I."/>
            <person name="Bierque E."/>
            <person name="Girault D."/>
            <person name="Soupe-Gilbert M.-E."/>
            <person name="Picardeau M."/>
            <person name="Goarant C."/>
        </authorList>
    </citation>
    <scope>NUCLEOTIDE SEQUENCE [LARGE SCALE GENOMIC DNA]</scope>
    <source>
        <strain evidence="1 2">FH2-C-A2</strain>
    </source>
</reference>
<evidence type="ECO:0000313" key="1">
    <source>
        <dbReference type="EMBL" id="PJZ64024.1"/>
    </source>
</evidence>
<protein>
    <submittedName>
        <fullName evidence="1">Uncharacterized protein</fullName>
    </submittedName>
</protein>
<gene>
    <name evidence="1" type="ORF">CH371_20335</name>
</gene>
<organism evidence="1 2">
    <name type="scientific">Leptospira wolffii</name>
    <dbReference type="NCBI Taxonomy" id="409998"/>
    <lineage>
        <taxon>Bacteria</taxon>
        <taxon>Pseudomonadati</taxon>
        <taxon>Spirochaetota</taxon>
        <taxon>Spirochaetia</taxon>
        <taxon>Leptospirales</taxon>
        <taxon>Leptospiraceae</taxon>
        <taxon>Leptospira</taxon>
    </lineage>
</organism>
<proteinExistence type="predicted"/>
<feature type="non-terminal residue" evidence="1">
    <location>
        <position position="221"/>
    </location>
</feature>
<dbReference type="Proteomes" id="UP000231912">
    <property type="component" value="Unassembled WGS sequence"/>
</dbReference>